<sequence>MTTINSNINNGNYYIIADHLRTIIFALADGAIFESKGRESLQTVSEKLIVLNSSYYPYLLEKKDLIISDVKQELTKSRRLISGAIDQLNNYYSPSITAQDTYLAQKNHPFPTTTFNELLTQQKEKGHADRYVQMPKFYLYMPELENIRNIGIAGHIDHGKTTITEQILYLAGGTHNVGRVDEGSHIDFTAEVERCLRVLDGTIIMIDGQTGVKPQTKKVWRQANKYGIPRLIFVNKMDKIGANFFTTLNSIKEKLNALPLVCQLPIGSENNLQGVIDLIEKKAYYYRLGNVHYYRQELLEKIIEYDEKLGNKYLNEEELTVGEMKYLLRKATLSGKCYPVFSGSAFKNVGVKFLLNGIVDYLPSPQDAPAVLVSRFEKNTAQLEKNTEIILANSYVYNINQRKKERISRLVRVYANKTEEIKQVGVGDIAAAYGLRQTVTGDTLGIEFDEPVISRAVEAKSNKDNDKLSEVLKKLTVQDPGLKYQIDKKTGQILLSGRGELHLETSIERLREKYGIEVNTGQPKISYLETITKPALIKSEYIKQSGGRGHFARVFIQFEPISTEPKERGKRELEFLNKIRGEAIPKEFAEYVKVGLEEALAAGLLLSYKTVDVKATLIDGKTHPVDSRKEDFKEAAVLAFRGDSEEERRKRKLELGMVLLEPIMELEVTIPENYYGDVLNDIISRKGVIDKVDRSEKDPIIQAYVPLANLLNYNADLLDATGGEGIFNMELSYYQEVPSDTLTKLIKEKQLIT</sequence>
<dbReference type="SMART" id="SM00838">
    <property type="entry name" value="EFG_C"/>
    <property type="match status" value="1"/>
</dbReference>
<dbReference type="InterPro" id="IPR014721">
    <property type="entry name" value="Ribsml_uS5_D2-typ_fold_subgr"/>
</dbReference>
<dbReference type="OrthoDB" id="198619at2759"/>
<dbReference type="PANTHER" id="PTHR43261:SF1">
    <property type="entry name" value="RIBOSOME-RELEASING FACTOR 2, MITOCHONDRIAL"/>
    <property type="match status" value="1"/>
</dbReference>
<dbReference type="Pfam" id="PF00009">
    <property type="entry name" value="GTP_EFTU"/>
    <property type="match status" value="1"/>
</dbReference>
<dbReference type="CDD" id="cd03713">
    <property type="entry name" value="EFG_mtEFG_C"/>
    <property type="match status" value="1"/>
</dbReference>
<reference evidence="5" key="1">
    <citation type="submission" date="2021-06" db="EMBL/GenBank/DDBJ databases">
        <authorList>
            <person name="Kallberg Y."/>
            <person name="Tangrot J."/>
            <person name="Rosling A."/>
        </authorList>
    </citation>
    <scope>NUCLEOTIDE SEQUENCE</scope>
    <source>
        <strain evidence="5">IN212</strain>
    </source>
</reference>
<dbReference type="Gene3D" id="2.40.30.10">
    <property type="entry name" value="Translation factors"/>
    <property type="match status" value="1"/>
</dbReference>
<feature type="domain" description="Tr-type G" evidence="4">
    <location>
        <begin position="185"/>
        <end position="366"/>
    </location>
</feature>
<dbReference type="InterPro" id="IPR005225">
    <property type="entry name" value="Small_GTP-bd"/>
</dbReference>
<dbReference type="PROSITE" id="PS51722">
    <property type="entry name" value="G_TR_2"/>
    <property type="match status" value="1"/>
</dbReference>
<dbReference type="PANTHER" id="PTHR43261">
    <property type="entry name" value="TRANSLATION ELONGATION FACTOR G-RELATED"/>
    <property type="match status" value="1"/>
</dbReference>
<dbReference type="FunFam" id="3.30.70.240:FF:000001">
    <property type="entry name" value="Elongation factor G"/>
    <property type="match status" value="1"/>
</dbReference>
<dbReference type="InterPro" id="IPR041095">
    <property type="entry name" value="EFG_II"/>
</dbReference>
<dbReference type="Pfam" id="PF03764">
    <property type="entry name" value="EFG_IV"/>
    <property type="match status" value="1"/>
</dbReference>
<dbReference type="NCBIfam" id="TIGR00231">
    <property type="entry name" value="small_GTP"/>
    <property type="match status" value="1"/>
</dbReference>
<evidence type="ECO:0000313" key="6">
    <source>
        <dbReference type="Proteomes" id="UP000789396"/>
    </source>
</evidence>
<dbReference type="InterPro" id="IPR000795">
    <property type="entry name" value="T_Tr_GTP-bd_dom"/>
</dbReference>
<keyword evidence="3" id="KW-0342">GTP-binding</keyword>
<dbReference type="SUPFAM" id="SSF101353">
    <property type="entry name" value="Putative anticodon-binding domain of alanyl-tRNA synthetase (AlaRS)"/>
    <property type="match status" value="1"/>
</dbReference>
<accession>A0A9N8VH96</accession>
<keyword evidence="1" id="KW-0547">Nucleotide-binding</keyword>
<dbReference type="Proteomes" id="UP000789396">
    <property type="component" value="Unassembled WGS sequence"/>
</dbReference>
<dbReference type="SUPFAM" id="SSF54980">
    <property type="entry name" value="EF-G C-terminal domain-like"/>
    <property type="match status" value="2"/>
</dbReference>
<dbReference type="Gene3D" id="3.30.70.870">
    <property type="entry name" value="Elongation Factor G (Translational Gtpase), domain 3"/>
    <property type="match status" value="1"/>
</dbReference>
<evidence type="ECO:0000256" key="1">
    <source>
        <dbReference type="ARBA" id="ARBA00022741"/>
    </source>
</evidence>
<dbReference type="GO" id="GO:0005524">
    <property type="term" value="F:ATP binding"/>
    <property type="evidence" value="ECO:0007669"/>
    <property type="project" value="InterPro"/>
</dbReference>
<dbReference type="GO" id="GO:0005525">
    <property type="term" value="F:GTP binding"/>
    <property type="evidence" value="ECO:0007669"/>
    <property type="project" value="UniProtKB-KW"/>
</dbReference>
<dbReference type="InterPro" id="IPR035647">
    <property type="entry name" value="EFG_III/V"/>
</dbReference>
<keyword evidence="2" id="KW-0648">Protein biosynthesis</keyword>
<dbReference type="InterPro" id="IPR009000">
    <property type="entry name" value="Transl_B-barrel_sf"/>
</dbReference>
<dbReference type="GO" id="GO:0005737">
    <property type="term" value="C:cytoplasm"/>
    <property type="evidence" value="ECO:0007669"/>
    <property type="project" value="InterPro"/>
</dbReference>
<name>A0A9N8VH96_9GLOM</name>
<dbReference type="Pfam" id="PF00679">
    <property type="entry name" value="EFG_C"/>
    <property type="match status" value="1"/>
</dbReference>
<dbReference type="Gene3D" id="3.40.50.300">
    <property type="entry name" value="P-loop containing nucleotide triphosphate hydrolases"/>
    <property type="match status" value="2"/>
</dbReference>
<dbReference type="SMART" id="SM00889">
    <property type="entry name" value="EFG_IV"/>
    <property type="match status" value="1"/>
</dbReference>
<dbReference type="CDD" id="cd16262">
    <property type="entry name" value="EFG_III"/>
    <property type="match status" value="1"/>
</dbReference>
<evidence type="ECO:0000313" key="5">
    <source>
        <dbReference type="EMBL" id="CAG8453034.1"/>
    </source>
</evidence>
<dbReference type="Pfam" id="PF14492">
    <property type="entry name" value="EFG_III"/>
    <property type="match status" value="1"/>
</dbReference>
<evidence type="ECO:0000256" key="2">
    <source>
        <dbReference type="ARBA" id="ARBA00022917"/>
    </source>
</evidence>
<dbReference type="GO" id="GO:0006419">
    <property type="term" value="P:alanyl-tRNA aminoacylation"/>
    <property type="evidence" value="ECO:0007669"/>
    <property type="project" value="InterPro"/>
</dbReference>
<dbReference type="GO" id="GO:0003924">
    <property type="term" value="F:GTPase activity"/>
    <property type="evidence" value="ECO:0007669"/>
    <property type="project" value="InterPro"/>
</dbReference>
<dbReference type="SUPFAM" id="SSF52540">
    <property type="entry name" value="P-loop containing nucleoside triphosphate hydrolases"/>
    <property type="match status" value="1"/>
</dbReference>
<gene>
    <name evidence="5" type="ORF">RFULGI_LOCUS326</name>
</gene>
<evidence type="ECO:0000256" key="3">
    <source>
        <dbReference type="ARBA" id="ARBA00023134"/>
    </source>
</evidence>
<dbReference type="InterPro" id="IPR009022">
    <property type="entry name" value="EFG_III"/>
</dbReference>
<dbReference type="InterPro" id="IPR035649">
    <property type="entry name" value="EFG_V"/>
</dbReference>
<dbReference type="GO" id="GO:0032790">
    <property type="term" value="P:ribosome disassembly"/>
    <property type="evidence" value="ECO:0007669"/>
    <property type="project" value="TreeGrafter"/>
</dbReference>
<dbReference type="EMBL" id="CAJVPZ010000102">
    <property type="protein sequence ID" value="CAG8453034.1"/>
    <property type="molecule type" value="Genomic_DNA"/>
</dbReference>
<dbReference type="Gene3D" id="3.30.230.10">
    <property type="match status" value="1"/>
</dbReference>
<proteinExistence type="predicted"/>
<dbReference type="InterPro" id="IPR000640">
    <property type="entry name" value="EFG_V-like"/>
</dbReference>
<keyword evidence="6" id="KW-1185">Reference proteome</keyword>
<dbReference type="Gene3D" id="3.30.70.240">
    <property type="match status" value="1"/>
</dbReference>
<dbReference type="GO" id="GO:0004813">
    <property type="term" value="F:alanine-tRNA ligase activity"/>
    <property type="evidence" value="ECO:0007669"/>
    <property type="project" value="InterPro"/>
</dbReference>
<comment type="caution">
    <text evidence="5">The sequence shown here is derived from an EMBL/GenBank/DDBJ whole genome shotgun (WGS) entry which is preliminary data.</text>
</comment>
<dbReference type="InterPro" id="IPR027417">
    <property type="entry name" value="P-loop_NTPase"/>
</dbReference>
<evidence type="ECO:0000259" key="4">
    <source>
        <dbReference type="PROSITE" id="PS51722"/>
    </source>
</evidence>
<dbReference type="FunFam" id="3.30.70.870:FF:000002">
    <property type="entry name" value="Translation elongation factor 2"/>
    <property type="match status" value="1"/>
</dbReference>
<dbReference type="SUPFAM" id="SSF54211">
    <property type="entry name" value="Ribosomal protein S5 domain 2-like"/>
    <property type="match status" value="1"/>
</dbReference>
<dbReference type="InterPro" id="IPR005517">
    <property type="entry name" value="Transl_elong_EFG/EF2_IV"/>
</dbReference>
<dbReference type="InterPro" id="IPR018162">
    <property type="entry name" value="Ala-tRNA-ligase_IIc_anticod-bd"/>
</dbReference>
<protein>
    <submittedName>
        <fullName evidence="5">10878_t:CDS:1</fullName>
    </submittedName>
</protein>
<dbReference type="AlphaFoldDB" id="A0A9N8VH96"/>
<dbReference type="InterPro" id="IPR020568">
    <property type="entry name" value="Ribosomal_Su5_D2-typ_SF"/>
</dbReference>
<dbReference type="SUPFAM" id="SSF50447">
    <property type="entry name" value="Translation proteins"/>
    <property type="match status" value="1"/>
</dbReference>
<organism evidence="5 6">
    <name type="scientific">Racocetra fulgida</name>
    <dbReference type="NCBI Taxonomy" id="60492"/>
    <lineage>
        <taxon>Eukaryota</taxon>
        <taxon>Fungi</taxon>
        <taxon>Fungi incertae sedis</taxon>
        <taxon>Mucoromycota</taxon>
        <taxon>Glomeromycotina</taxon>
        <taxon>Glomeromycetes</taxon>
        <taxon>Diversisporales</taxon>
        <taxon>Gigasporaceae</taxon>
        <taxon>Racocetra</taxon>
    </lineage>
</organism>